<dbReference type="RefSeq" id="WP_039810565.1">
    <property type="nucleotide sequence ID" value="NZ_UGRY01000002.1"/>
</dbReference>
<evidence type="ECO:0008006" key="3">
    <source>
        <dbReference type="Google" id="ProtNLM"/>
    </source>
</evidence>
<dbReference type="Pfam" id="PF14085">
    <property type="entry name" value="DUF4265"/>
    <property type="match status" value="1"/>
</dbReference>
<accession>A0A378YKS0</accession>
<dbReference type="Proteomes" id="UP000255467">
    <property type="component" value="Unassembled WGS sequence"/>
</dbReference>
<dbReference type="OrthoDB" id="6563561at2"/>
<name>A0A378YKS0_9NOCA</name>
<proteinExistence type="predicted"/>
<dbReference type="EMBL" id="UGRY01000002">
    <property type="protein sequence ID" value="SUA77077.1"/>
    <property type="molecule type" value="Genomic_DNA"/>
</dbReference>
<gene>
    <name evidence="1" type="ORF">NCTC1934_02856</name>
</gene>
<sequence>MSGELVKVVFRLPQDESGWPPVGAESMWANRRNADCVALNNIPFFVRGFASGDVVRVAADDDGVLWVEEVVEFSDNCTIRIIPIGGGGEVAARQAVLDAFAPLGVEGEGLAQFNLVALHVPASADLHAVKRLVVAGEEEGRWHYEEGSVTDEWRAAAGL</sequence>
<protein>
    <recommendedName>
        <fullName evidence="3">DUF4265 domain-containing protein</fullName>
    </recommendedName>
</protein>
<dbReference type="InterPro" id="IPR025361">
    <property type="entry name" value="DUF4265"/>
</dbReference>
<evidence type="ECO:0000313" key="2">
    <source>
        <dbReference type="Proteomes" id="UP000255467"/>
    </source>
</evidence>
<evidence type="ECO:0000313" key="1">
    <source>
        <dbReference type="EMBL" id="SUA77077.1"/>
    </source>
</evidence>
<reference evidence="1 2" key="1">
    <citation type="submission" date="2018-06" db="EMBL/GenBank/DDBJ databases">
        <authorList>
            <consortium name="Pathogen Informatics"/>
            <person name="Doyle S."/>
        </authorList>
    </citation>
    <scope>NUCLEOTIDE SEQUENCE [LARGE SCALE GENOMIC DNA]</scope>
    <source>
        <strain evidence="1 2">NCTC1934</strain>
    </source>
</reference>
<organism evidence="1 2">
    <name type="scientific">Nocardia otitidiscaviarum</name>
    <dbReference type="NCBI Taxonomy" id="1823"/>
    <lineage>
        <taxon>Bacteria</taxon>
        <taxon>Bacillati</taxon>
        <taxon>Actinomycetota</taxon>
        <taxon>Actinomycetes</taxon>
        <taxon>Mycobacteriales</taxon>
        <taxon>Nocardiaceae</taxon>
        <taxon>Nocardia</taxon>
    </lineage>
</organism>
<keyword evidence="2" id="KW-1185">Reference proteome</keyword>
<dbReference type="AlphaFoldDB" id="A0A378YKS0"/>